<evidence type="ECO:0000256" key="4">
    <source>
        <dbReference type="ARBA" id="ARBA00016296"/>
    </source>
</evidence>
<protein>
    <recommendedName>
        <fullName evidence="4 11">Guanylate kinase</fullName>
        <ecNumber evidence="3 11">2.7.4.8</ecNumber>
    </recommendedName>
    <alternativeName>
        <fullName evidence="9 11">GMP kinase</fullName>
    </alternativeName>
</protein>
<dbReference type="SMART" id="SM00072">
    <property type="entry name" value="GuKc"/>
    <property type="match status" value="1"/>
</dbReference>
<dbReference type="InterPro" id="IPR008144">
    <property type="entry name" value="Guanylate_kin-like_dom"/>
</dbReference>
<dbReference type="EC" id="2.7.4.8" evidence="3 11"/>
<dbReference type="InterPro" id="IPR020590">
    <property type="entry name" value="Guanylate_kinase_CS"/>
</dbReference>
<evidence type="ECO:0000259" key="12">
    <source>
        <dbReference type="PROSITE" id="PS50052"/>
    </source>
</evidence>
<evidence type="ECO:0000256" key="11">
    <source>
        <dbReference type="HAMAP-Rule" id="MF_00328"/>
    </source>
</evidence>
<comment type="subcellular location">
    <subcellularLocation>
        <location evidence="11">Cytoplasm</location>
    </subcellularLocation>
</comment>
<dbReference type="Pfam" id="PF00625">
    <property type="entry name" value="Guanylate_kin"/>
    <property type="match status" value="1"/>
</dbReference>
<dbReference type="PANTHER" id="PTHR23117">
    <property type="entry name" value="GUANYLATE KINASE-RELATED"/>
    <property type="match status" value="1"/>
</dbReference>
<keyword evidence="7 11" id="KW-0418">Kinase</keyword>
<evidence type="ECO:0000256" key="5">
    <source>
        <dbReference type="ARBA" id="ARBA00022679"/>
    </source>
</evidence>
<dbReference type="InterPro" id="IPR008145">
    <property type="entry name" value="GK/Ca_channel_bsu"/>
</dbReference>
<dbReference type="FunFam" id="3.30.63.10:FF:000002">
    <property type="entry name" value="Guanylate kinase 1"/>
    <property type="match status" value="1"/>
</dbReference>
<comment type="function">
    <text evidence="1 11">Essential for recycling GMP and indirectly, cGMP.</text>
</comment>
<feature type="domain" description="Guanylate kinase-like" evidence="12">
    <location>
        <begin position="9"/>
        <end position="188"/>
    </location>
</feature>
<evidence type="ECO:0000256" key="9">
    <source>
        <dbReference type="ARBA" id="ARBA00030128"/>
    </source>
</evidence>
<evidence type="ECO:0000313" key="14">
    <source>
        <dbReference type="Proteomes" id="UP000273119"/>
    </source>
</evidence>
<keyword evidence="5 11" id="KW-0808">Transferase</keyword>
<dbReference type="PROSITE" id="PS00856">
    <property type="entry name" value="GUANYLATE_KINASE_1"/>
    <property type="match status" value="1"/>
</dbReference>
<dbReference type="PANTHER" id="PTHR23117:SF13">
    <property type="entry name" value="GUANYLATE KINASE"/>
    <property type="match status" value="1"/>
</dbReference>
<dbReference type="InterPro" id="IPR027417">
    <property type="entry name" value="P-loop_NTPase"/>
</dbReference>
<organism evidence="13 14">
    <name type="scientific">Galactobacter caseinivorans</name>
    <dbReference type="NCBI Taxonomy" id="2676123"/>
    <lineage>
        <taxon>Bacteria</taxon>
        <taxon>Bacillati</taxon>
        <taxon>Actinomycetota</taxon>
        <taxon>Actinomycetes</taxon>
        <taxon>Micrococcales</taxon>
        <taxon>Micrococcaceae</taxon>
        <taxon>Galactobacter</taxon>
    </lineage>
</organism>
<comment type="similarity">
    <text evidence="2 11">Belongs to the guanylate kinase family.</text>
</comment>
<dbReference type="EMBL" id="QQXL01000002">
    <property type="protein sequence ID" value="RKW71184.1"/>
    <property type="molecule type" value="Genomic_DNA"/>
</dbReference>
<dbReference type="NCBIfam" id="TIGR03263">
    <property type="entry name" value="guanyl_kin"/>
    <property type="match status" value="1"/>
</dbReference>
<comment type="catalytic activity">
    <reaction evidence="10 11">
        <text>GMP + ATP = GDP + ADP</text>
        <dbReference type="Rhea" id="RHEA:20780"/>
        <dbReference type="ChEBI" id="CHEBI:30616"/>
        <dbReference type="ChEBI" id="CHEBI:58115"/>
        <dbReference type="ChEBI" id="CHEBI:58189"/>
        <dbReference type="ChEBI" id="CHEBI:456216"/>
        <dbReference type="EC" id="2.7.4.8"/>
    </reaction>
</comment>
<evidence type="ECO:0000256" key="3">
    <source>
        <dbReference type="ARBA" id="ARBA00012961"/>
    </source>
</evidence>
<dbReference type="InterPro" id="IPR017665">
    <property type="entry name" value="Guanylate_kinase"/>
</dbReference>
<dbReference type="SUPFAM" id="SSF52540">
    <property type="entry name" value="P-loop containing nucleoside triphosphate hydrolases"/>
    <property type="match status" value="1"/>
</dbReference>
<name>A0A496PKZ6_9MICC</name>
<dbReference type="Gene3D" id="3.30.63.10">
    <property type="entry name" value="Guanylate Kinase phosphate binding domain"/>
    <property type="match status" value="1"/>
</dbReference>
<dbReference type="GO" id="GO:0005524">
    <property type="term" value="F:ATP binding"/>
    <property type="evidence" value="ECO:0007669"/>
    <property type="project" value="UniProtKB-UniRule"/>
</dbReference>
<dbReference type="PROSITE" id="PS50052">
    <property type="entry name" value="GUANYLATE_KINASE_2"/>
    <property type="match status" value="1"/>
</dbReference>
<keyword evidence="14" id="KW-1185">Reference proteome</keyword>
<dbReference type="HAMAP" id="MF_00328">
    <property type="entry name" value="Guanylate_kinase"/>
    <property type="match status" value="1"/>
</dbReference>
<evidence type="ECO:0000256" key="7">
    <source>
        <dbReference type="ARBA" id="ARBA00022777"/>
    </source>
</evidence>
<keyword evidence="11" id="KW-0963">Cytoplasm</keyword>
<evidence type="ECO:0000256" key="6">
    <source>
        <dbReference type="ARBA" id="ARBA00022741"/>
    </source>
</evidence>
<keyword evidence="6 11" id="KW-0547">Nucleotide-binding</keyword>
<evidence type="ECO:0000256" key="1">
    <source>
        <dbReference type="ARBA" id="ARBA00003531"/>
    </source>
</evidence>
<evidence type="ECO:0000256" key="8">
    <source>
        <dbReference type="ARBA" id="ARBA00022840"/>
    </source>
</evidence>
<dbReference type="Gene3D" id="3.40.50.300">
    <property type="entry name" value="P-loop containing nucleotide triphosphate hydrolases"/>
    <property type="match status" value="1"/>
</dbReference>
<dbReference type="GO" id="GO:0004385">
    <property type="term" value="F:GMP kinase activity"/>
    <property type="evidence" value="ECO:0007669"/>
    <property type="project" value="UniProtKB-UniRule"/>
</dbReference>
<reference evidence="13 14" key="1">
    <citation type="submission" date="2018-07" db="EMBL/GenBank/DDBJ databases">
        <title>Arthrobacter sp. nov., isolated from raw cow's milk with high bacterial count.</title>
        <authorList>
            <person name="Hahne J."/>
            <person name="Isele D."/>
            <person name="Lipski A."/>
        </authorList>
    </citation>
    <scope>NUCLEOTIDE SEQUENCE [LARGE SCALE GENOMIC DNA]</scope>
    <source>
        <strain evidence="13 14">JZ R-183</strain>
    </source>
</reference>
<dbReference type="AlphaFoldDB" id="A0A496PKZ6"/>
<feature type="binding site" evidence="11">
    <location>
        <begin position="16"/>
        <end position="23"/>
    </location>
    <ligand>
        <name>ATP</name>
        <dbReference type="ChEBI" id="CHEBI:30616"/>
    </ligand>
</feature>
<proteinExistence type="inferred from homology"/>
<evidence type="ECO:0000256" key="2">
    <source>
        <dbReference type="ARBA" id="ARBA00005790"/>
    </source>
</evidence>
<sequence length="195" mass="21635">MSDQPTTPHRVTVLAGPTAVGKGTVSAYIRENYPQVWLSVSATTRDPRPGEQDGVHYQFVGRERFAQMAEQGELLEWAVVHGRNSYGTPRQTVVDAAAEGKFVLLEIDLQGARQIKETMPDARFVFLAPPSWEELVHRLVGRGTESAEEQQRRLETAKLELAAESEFDVVIVNDDVQRAAEELVRVMGVQPGPRG</sequence>
<dbReference type="RefSeq" id="WP_121484519.1">
    <property type="nucleotide sequence ID" value="NZ_QQXL01000002.1"/>
</dbReference>
<keyword evidence="8 11" id="KW-0067">ATP-binding</keyword>
<evidence type="ECO:0000256" key="10">
    <source>
        <dbReference type="ARBA" id="ARBA00048594"/>
    </source>
</evidence>
<comment type="caution">
    <text evidence="13">The sequence shown here is derived from an EMBL/GenBank/DDBJ whole genome shotgun (WGS) entry which is preliminary data.</text>
</comment>
<dbReference type="GO" id="GO:0005829">
    <property type="term" value="C:cytosol"/>
    <property type="evidence" value="ECO:0007669"/>
    <property type="project" value="TreeGrafter"/>
</dbReference>
<evidence type="ECO:0000313" key="13">
    <source>
        <dbReference type="EMBL" id="RKW71184.1"/>
    </source>
</evidence>
<accession>A0A496PKZ6</accession>
<dbReference type="CDD" id="cd00071">
    <property type="entry name" value="GMPK"/>
    <property type="match status" value="1"/>
</dbReference>
<dbReference type="Proteomes" id="UP000273119">
    <property type="component" value="Unassembled WGS sequence"/>
</dbReference>
<gene>
    <name evidence="11" type="primary">gmk</name>
    <name evidence="13" type="ORF">DWQ67_05205</name>
</gene>